<keyword evidence="1" id="KW-0812">Transmembrane</keyword>
<dbReference type="Proteomes" id="UP000323671">
    <property type="component" value="Chromosome"/>
</dbReference>
<name>A0A5C1E4D5_9RHOO</name>
<keyword evidence="1" id="KW-0472">Membrane</keyword>
<feature type="transmembrane region" description="Helical" evidence="1">
    <location>
        <begin position="170"/>
        <end position="189"/>
    </location>
</feature>
<dbReference type="KEGG" id="otr:OTERR_02370"/>
<evidence type="ECO:0000256" key="1">
    <source>
        <dbReference type="SAM" id="Phobius"/>
    </source>
</evidence>
<keyword evidence="1" id="KW-1133">Transmembrane helix</keyword>
<feature type="transmembrane region" description="Helical" evidence="1">
    <location>
        <begin position="98"/>
        <end position="119"/>
    </location>
</feature>
<sequence>MIALSTALGLLTQAAAVGAVAAAALRRWGPAPAVGTPPAWPHLLPLAIAALALVPVAGCSLAMVLRGLWNDLSFTTLQLALLALAGRDWLPAGQRRGLAAAIVAAGVLLFPTALGAGPFDLYRSGFQPLPLLGVLGLAGLALCWHAPLLTLLLAVDLGAYALGLADSSNLWDYLLDPVLFLYALILLLVPQRQRAPALAPAAAAHAEQPE</sequence>
<reference evidence="2 3" key="1">
    <citation type="submission" date="2017-07" db="EMBL/GenBank/DDBJ databases">
        <title>Complete genome sequence of Oryzomicrobium terrae TPP412.</title>
        <authorList>
            <person name="Chiu L.-W."/>
            <person name="Lo K.-J."/>
            <person name="Tsai Y.-M."/>
            <person name="Lin S.-S."/>
            <person name="Kuo C.-H."/>
            <person name="Liu C.-T."/>
        </authorList>
    </citation>
    <scope>NUCLEOTIDE SEQUENCE [LARGE SCALE GENOMIC DNA]</scope>
    <source>
        <strain evidence="2 3">TPP412</strain>
    </source>
</reference>
<evidence type="ECO:0000313" key="3">
    <source>
        <dbReference type="Proteomes" id="UP000323671"/>
    </source>
</evidence>
<protein>
    <submittedName>
        <fullName evidence="2">Uncharacterized protein</fullName>
    </submittedName>
</protein>
<dbReference type="EMBL" id="CP022579">
    <property type="protein sequence ID" value="QEL63713.1"/>
    <property type="molecule type" value="Genomic_DNA"/>
</dbReference>
<accession>A0A5C1E4D5</accession>
<organism evidence="2 3">
    <name type="scientific">Oryzomicrobium terrae</name>
    <dbReference type="NCBI Taxonomy" id="1735038"/>
    <lineage>
        <taxon>Bacteria</taxon>
        <taxon>Pseudomonadati</taxon>
        <taxon>Pseudomonadota</taxon>
        <taxon>Betaproteobacteria</taxon>
        <taxon>Rhodocyclales</taxon>
        <taxon>Rhodocyclaceae</taxon>
        <taxon>Oryzomicrobium</taxon>
    </lineage>
</organism>
<feature type="transmembrane region" description="Helical" evidence="1">
    <location>
        <begin position="72"/>
        <end position="92"/>
    </location>
</feature>
<proteinExistence type="predicted"/>
<feature type="transmembrane region" description="Helical" evidence="1">
    <location>
        <begin position="131"/>
        <end position="155"/>
    </location>
</feature>
<evidence type="ECO:0000313" key="2">
    <source>
        <dbReference type="EMBL" id="QEL63713.1"/>
    </source>
</evidence>
<keyword evidence="3" id="KW-1185">Reference proteome</keyword>
<dbReference type="RefSeq" id="WP_149424600.1">
    <property type="nucleotide sequence ID" value="NZ_CP022579.1"/>
</dbReference>
<gene>
    <name evidence="2" type="ORF">OTERR_02370</name>
</gene>
<feature type="transmembrane region" description="Helical" evidence="1">
    <location>
        <begin position="46"/>
        <end position="65"/>
    </location>
</feature>
<dbReference type="AlphaFoldDB" id="A0A5C1E4D5"/>